<reference evidence="8" key="6">
    <citation type="journal article" date="2020" name="Mol. Microbiol.">
        <title>The CWPS Rubik's cube: Linking diversity of cell wall polysaccharide structures with the encoded biosynthetic machinery of selected Lactococcus lactis strains.</title>
        <authorList>
            <person name="Mahony J."/>
            <person name="Frantzen C."/>
            <person name="Vinogradov E."/>
            <person name="Sadovskaya I."/>
            <person name="Theodorou I."/>
            <person name="Kelleher P."/>
            <person name="Chapot-Chartier M.P."/>
            <person name="Cambillau C."/>
            <person name="Holo H."/>
            <person name="van Sinderen D."/>
        </authorList>
    </citation>
    <scope>NUCLEOTIDE SEQUENCE</scope>
    <source>
        <strain evidence="8">223</strain>
    </source>
</reference>
<dbReference type="GO" id="GO:0015937">
    <property type="term" value="P:coenzyme A biosynthetic process"/>
    <property type="evidence" value="ECO:0007669"/>
    <property type="project" value="UniProtKB-ARBA"/>
</dbReference>
<dbReference type="Proteomes" id="UP000663169">
    <property type="component" value="Chromosome"/>
</dbReference>
<reference evidence="8" key="7">
    <citation type="submission" date="2023-04" db="EMBL/GenBank/DDBJ databases">
        <authorList>
            <person name="McDonnell B."/>
        </authorList>
    </citation>
    <scope>NUCLEOTIDE SEQUENCE</scope>
    <source>
        <strain evidence="8">223</strain>
    </source>
</reference>
<reference evidence="4 13" key="5">
    <citation type="submission" date="2018-03" db="EMBL/GenBank/DDBJ databases">
        <title>Genome sequence of Lactococcus lactis strain 14B4 from almond drupe.</title>
        <authorList>
            <person name="Tran T.D."/>
            <person name="McGarvey J.A."/>
            <person name="Huynh S."/>
            <person name="Parker C.T."/>
        </authorList>
    </citation>
    <scope>NUCLEOTIDE SEQUENCE [LARGE SCALE GENOMIC DNA]</scope>
    <source>
        <strain evidence="4 13">14B4</strain>
    </source>
</reference>
<dbReference type="InterPro" id="IPR011848">
    <property type="entry name" value="CoaB_strep"/>
</dbReference>
<dbReference type="Proteomes" id="UP000031847">
    <property type="component" value="Unassembled WGS sequence"/>
</dbReference>
<evidence type="ECO:0000313" key="8">
    <source>
        <dbReference type="EMBL" id="QRZ34324.1"/>
    </source>
</evidence>
<dbReference type="EMBL" id="CP028160">
    <property type="protein sequence ID" value="AWN65127.1"/>
    <property type="molecule type" value="Genomic_DNA"/>
</dbReference>
<dbReference type="EC" id="6.3.2.5" evidence="2"/>
<evidence type="ECO:0000313" key="13">
    <source>
        <dbReference type="Proteomes" id="UP000245919"/>
    </source>
</evidence>
<evidence type="ECO:0000259" key="1">
    <source>
        <dbReference type="Pfam" id="PF04127"/>
    </source>
</evidence>
<dbReference type="EMBL" id="BBSI01000017">
    <property type="protein sequence ID" value="GAM79553.1"/>
    <property type="molecule type" value="Genomic_DNA"/>
</dbReference>
<reference evidence="2" key="8">
    <citation type="submission" date="2023-09" db="EMBL/GenBank/DDBJ databases">
        <title>Complete Genomes and Methylome analysis of Lactococcus lactis subs lactis strains.</title>
        <authorList>
            <person name="Fomenkov A."/>
            <person name="McDonnell B."/>
            <person name="Sun L."/>
            <person name="Van Sinderen D."/>
            <person name="Roberts R.J."/>
        </authorList>
    </citation>
    <scope>NUCLEOTIDE SEQUENCE</scope>
    <source>
        <strain evidence="2">229</strain>
    </source>
</reference>
<dbReference type="Proteomes" id="UP000053719">
    <property type="component" value="Unassembled WGS sequence"/>
</dbReference>
<dbReference type="Proteomes" id="UP000192085">
    <property type="component" value="Chromosome"/>
</dbReference>
<dbReference type="RefSeq" id="WP_003130512.1">
    <property type="nucleotide sequence ID" value="NZ_BAABQR010000001.1"/>
</dbReference>
<gene>
    <name evidence="5" type="ORF">JCM5805K_0661</name>
    <name evidence="4" type="ORF">LL14B4_02645</name>
    <name evidence="8" type="ORF">LL223_0664</name>
    <name evidence="2" type="ORF">LL229_0654</name>
    <name evidence="3" type="ORF">LL275_0591</name>
    <name evidence="6" type="ORF">M20_0571</name>
    <name evidence="7" type="ORF">N42_0022</name>
</gene>
<evidence type="ECO:0000313" key="12">
    <source>
        <dbReference type="Proteomes" id="UP000192085"/>
    </source>
</evidence>
<reference evidence="3 12" key="3">
    <citation type="journal article" date="2017" name="BMC Genomics">
        <title>Comparative and functional genomics of the Lactococcus lactis taxon; insights into evolution and niche adaptation.</title>
        <authorList>
            <person name="Kelleher P."/>
            <person name="Bottacini F."/>
            <person name="Mahony J."/>
            <person name="Kilcawley K.N."/>
            <person name="van Sinderen D."/>
        </authorList>
    </citation>
    <scope>NUCLEOTIDE SEQUENCE [LARGE SCALE GENOMIC DNA]</scope>
    <source>
        <strain evidence="3 12">275</strain>
    </source>
</reference>
<dbReference type="GO" id="GO:0004632">
    <property type="term" value="F:phosphopantothenate--cysteine ligase activity"/>
    <property type="evidence" value="ECO:0007669"/>
    <property type="project" value="UniProtKB-EC"/>
</dbReference>
<evidence type="ECO:0000313" key="3">
    <source>
        <dbReference type="EMBL" id="ARD98226.1"/>
    </source>
</evidence>
<dbReference type="EMBL" id="CP090823">
    <property type="protein sequence ID" value="ARD95541.1"/>
    <property type="molecule type" value="Genomic_DNA"/>
</dbReference>
<accession>A0A0B8QXA2</accession>
<dbReference type="EMBL" id="LKLU01000031">
    <property type="protein sequence ID" value="KSU22267.1"/>
    <property type="molecule type" value="Genomic_DNA"/>
</dbReference>
<dbReference type="InterPro" id="IPR007085">
    <property type="entry name" value="DNA/pantothenate-metab_flavo_C"/>
</dbReference>
<dbReference type="GeneID" id="89632690"/>
<evidence type="ECO:0000313" key="5">
    <source>
        <dbReference type="EMBL" id="GAM79553.1"/>
    </source>
</evidence>
<organism evidence="5 9">
    <name type="scientific">Lactococcus lactis subsp. lactis</name>
    <name type="common">Streptococcus lactis</name>
    <dbReference type="NCBI Taxonomy" id="1360"/>
    <lineage>
        <taxon>Bacteria</taxon>
        <taxon>Bacillati</taxon>
        <taxon>Bacillota</taxon>
        <taxon>Bacilli</taxon>
        <taxon>Lactobacillales</taxon>
        <taxon>Streptococcaceae</taxon>
        <taxon>Lactococcus</taxon>
    </lineage>
</organism>
<dbReference type="NCBIfam" id="NF005231">
    <property type="entry name" value="PRK06732.1"/>
    <property type="match status" value="1"/>
</dbReference>
<evidence type="ECO:0000313" key="2">
    <source>
        <dbReference type="EMBL" id="ARD95541.1"/>
    </source>
</evidence>
<dbReference type="InterPro" id="IPR035929">
    <property type="entry name" value="CoaB-like_sf"/>
</dbReference>
<sequence>MKVLITSGGTTEPIDNVRGISNFATGSLGKVTAENFLNAGHEVYLLAGLQAKLPEFTDRLTYIPIEGTHDLYEQMKNLVPDMDVVIHSMAVSDYRPIYMTGLENFTDKFSKEELLNFRPEKVGKISSKSDYQIMLLEKTPKIISYIKEWNPNVLLFGFKLLVGVEKSELLSVAREKLLTNHADFILANDLENIHGNDHQAFLVSKNHEITLKTKAEIADRLLKTSEELKND</sequence>
<dbReference type="Proteomes" id="UP001055586">
    <property type="component" value="Chromosome"/>
</dbReference>
<name>A0A0B8QXA2_LACLL</name>
<keyword evidence="2" id="KW-0436">Ligase</keyword>
<evidence type="ECO:0000313" key="7">
    <source>
        <dbReference type="EMBL" id="KSU30230.1"/>
    </source>
</evidence>
<dbReference type="Proteomes" id="UP000245919">
    <property type="component" value="Chromosome"/>
</dbReference>
<dbReference type="AlphaFoldDB" id="A0A0B8QXA2"/>
<dbReference type="Proteomes" id="UP000052991">
    <property type="component" value="Unassembled WGS sequence"/>
</dbReference>
<dbReference type="EMBL" id="LKLW01000001">
    <property type="protein sequence ID" value="KSU30230.1"/>
    <property type="molecule type" value="Genomic_DNA"/>
</dbReference>
<evidence type="ECO:0000313" key="10">
    <source>
        <dbReference type="Proteomes" id="UP000052991"/>
    </source>
</evidence>
<protein>
    <submittedName>
        <fullName evidence="2">Phosphopantothenate--cysteine ligase</fullName>
        <ecNumber evidence="2">6.3.2.5</ecNumber>
    </submittedName>
    <submittedName>
        <fullName evidence="5 6">Phosphopantothenoylcysteine synthetase</fullName>
    </submittedName>
</protein>
<evidence type="ECO:0000313" key="9">
    <source>
        <dbReference type="Proteomes" id="UP000031847"/>
    </source>
</evidence>
<dbReference type="OMA" id="VKKWNPQ"/>
<feature type="domain" description="DNA/pantothenate metabolism flavoprotein C-terminal" evidence="1">
    <location>
        <begin position="2"/>
        <end position="224"/>
    </location>
</feature>
<reference evidence="10 11" key="2">
    <citation type="submission" date="2015-10" db="EMBL/GenBank/DDBJ databases">
        <title>Draft Genome Sequences of 11 Lactococcus lactis subspecies cremoris strains.</title>
        <authorList>
            <person name="Wels M."/>
            <person name="Backus L."/>
            <person name="Boekhorst J."/>
            <person name="Dijkstra A."/>
            <person name="Beerthuizen M."/>
            <person name="Kelly W."/>
            <person name="Siezen R."/>
            <person name="Bachmann H."/>
            <person name="Van Hijum S."/>
        </authorList>
    </citation>
    <scope>NUCLEOTIDE SEQUENCE [LARGE SCALE GENOMIC DNA]</scope>
    <source>
        <strain evidence="11">M20</strain>
        <strain evidence="10">N42</strain>
    </source>
</reference>
<dbReference type="Gene3D" id="3.40.50.10300">
    <property type="entry name" value="CoaB-like"/>
    <property type="match status" value="1"/>
</dbReference>
<dbReference type="SUPFAM" id="SSF102645">
    <property type="entry name" value="CoaB-like"/>
    <property type="match status" value="1"/>
</dbReference>
<evidence type="ECO:0000313" key="6">
    <source>
        <dbReference type="EMBL" id="KSU22267.1"/>
    </source>
</evidence>
<dbReference type="PATRIC" id="fig|1360.101.peg.2398"/>
<dbReference type="Pfam" id="PF04127">
    <property type="entry name" value="DFP"/>
    <property type="match status" value="1"/>
</dbReference>
<dbReference type="EMBL" id="CP015897">
    <property type="protein sequence ID" value="ARD98226.1"/>
    <property type="molecule type" value="Genomic_DNA"/>
</dbReference>
<evidence type="ECO:0000313" key="4">
    <source>
        <dbReference type="EMBL" id="AWN65127.1"/>
    </source>
</evidence>
<dbReference type="NCBIfam" id="TIGR02114">
    <property type="entry name" value="coaB_strep"/>
    <property type="match status" value="1"/>
</dbReference>
<evidence type="ECO:0000313" key="11">
    <source>
        <dbReference type="Proteomes" id="UP000053719"/>
    </source>
</evidence>
<dbReference type="EMBL" id="CP031926">
    <property type="protein sequence ID" value="QRZ34324.1"/>
    <property type="molecule type" value="Genomic_DNA"/>
</dbReference>
<reference evidence="5 9" key="1">
    <citation type="submission" date="2015-01" db="EMBL/GenBank/DDBJ databases">
        <title>Lactococcus lactis subsp.lactis JCM 5805 whole genome shotgun sequence.</title>
        <authorList>
            <person name="Fujii T."/>
            <person name="Tomita Y."/>
            <person name="Ikushima S."/>
            <person name="Fujiwara D."/>
        </authorList>
    </citation>
    <scope>NUCLEOTIDE SEQUENCE [LARGE SCALE GENOMIC DNA]</scope>
    <source>
        <strain evidence="5 9">JCM 5805</strain>
    </source>
</reference>
<reference evidence="6" key="4">
    <citation type="journal article" date="2017" name="Genome Announc.">
        <title>Draft Genome Sequences of 24 Lactococcus lactis Strains.</title>
        <authorList>
            <person name="Backus L."/>
            <person name="Wels M."/>
            <person name="Boekhorst J."/>
            <person name="Dijkstra A.R."/>
            <person name="Beerthuyzen M."/>
            <person name="Kelly W.J."/>
            <person name="Siezen R.J."/>
            <person name="van Hijum S.A."/>
            <person name="Bachmann H."/>
        </authorList>
    </citation>
    <scope>NUCLEOTIDE SEQUENCE</scope>
    <source>
        <strain evidence="6">M20</strain>
        <strain evidence="7">N42</strain>
    </source>
</reference>
<proteinExistence type="predicted"/>